<dbReference type="InterPro" id="IPR000917">
    <property type="entry name" value="Sulfatase_N"/>
</dbReference>
<gene>
    <name evidence="7" type="ORF">ACFFJ8_35445</name>
</gene>
<evidence type="ECO:0000313" key="7">
    <source>
        <dbReference type="EMBL" id="MFC0396631.1"/>
    </source>
</evidence>
<dbReference type="PANTHER" id="PTHR42693:SF33">
    <property type="entry name" value="ARYLSULFATASE"/>
    <property type="match status" value="1"/>
</dbReference>
<dbReference type="PANTHER" id="PTHR42693">
    <property type="entry name" value="ARYLSULFATASE FAMILY MEMBER"/>
    <property type="match status" value="1"/>
</dbReference>
<dbReference type="RefSeq" id="WP_204821317.1">
    <property type="nucleotide sequence ID" value="NZ_JANHOF010000012.1"/>
</dbReference>
<sequence length="474" mass="52817">MTISKTGQPNIVFILADDQGPWALGCAGNPEIHTPNLDRLAAEGTRFSSFFCTSPVCSPARASLLTGRIPSQHGVHDWIRGGNVGERPIEYLQGLTAYTELLADAGYVLGLSGKWHLGDSRTPQKGFTHWYVHQQGGGPYYDAPMIRDGELIQEPGYLTDVITDDALSFIDAQQGGEPFYLGVHYTAPHSPWIDSHPQQYVDLYADCAFDSCPQEPRHPWTIPTAPWDEDQRGNLQGYFAAVTAMDTQIGRILDKLEQKGIREQTLICFLSDNGFNCGQHGIWGKGNGTFPFNMYDTSVKVPAIFRLPGRIPAGRVCDEMVSGYDWMPTLLELLGLDHPEAGELPGSSFLPLLLGEDGTGREDIVIYDEYGPVRMIRTKEWKYVHRYAYGPHELYHLAEDPDERRNLIDAPEAEDQRAALKERLDYWFTRYADPSRDGTREAVTGFGQLELAGHAGRGRKAYEAPPSPSPSRLE</sequence>
<keyword evidence="2" id="KW-0479">Metal-binding</keyword>
<dbReference type="Pfam" id="PF00884">
    <property type="entry name" value="Sulfatase"/>
    <property type="match status" value="1"/>
</dbReference>
<name>A0ABV6JL42_9BACL</name>
<dbReference type="InterPro" id="IPR050738">
    <property type="entry name" value="Sulfatase"/>
</dbReference>
<comment type="similarity">
    <text evidence="1">Belongs to the sulfatase family.</text>
</comment>
<dbReference type="SUPFAM" id="SSF53649">
    <property type="entry name" value="Alkaline phosphatase-like"/>
    <property type="match status" value="1"/>
</dbReference>
<reference evidence="7 8" key="1">
    <citation type="submission" date="2024-09" db="EMBL/GenBank/DDBJ databases">
        <authorList>
            <person name="Sun Q."/>
            <person name="Mori K."/>
        </authorList>
    </citation>
    <scope>NUCLEOTIDE SEQUENCE [LARGE SCALE GENOMIC DNA]</scope>
    <source>
        <strain evidence="7 8">CCM 4839</strain>
    </source>
</reference>
<feature type="domain" description="Sulfatase N-terminal" evidence="6">
    <location>
        <begin position="9"/>
        <end position="335"/>
    </location>
</feature>
<accession>A0ABV6JL42</accession>
<organism evidence="7 8">
    <name type="scientific">Paenibacillus mendelii</name>
    <dbReference type="NCBI Taxonomy" id="206163"/>
    <lineage>
        <taxon>Bacteria</taxon>
        <taxon>Bacillati</taxon>
        <taxon>Bacillota</taxon>
        <taxon>Bacilli</taxon>
        <taxon>Bacillales</taxon>
        <taxon>Paenibacillaceae</taxon>
        <taxon>Paenibacillus</taxon>
    </lineage>
</organism>
<dbReference type="CDD" id="cd16149">
    <property type="entry name" value="sulfatase_like"/>
    <property type="match status" value="1"/>
</dbReference>
<protein>
    <submittedName>
        <fullName evidence="7">Sulfatase-like hydrolase/transferase</fullName>
    </submittedName>
</protein>
<proteinExistence type="inferred from homology"/>
<dbReference type="EMBL" id="JBHLVF010000064">
    <property type="protein sequence ID" value="MFC0396631.1"/>
    <property type="molecule type" value="Genomic_DNA"/>
</dbReference>
<dbReference type="Proteomes" id="UP001589818">
    <property type="component" value="Unassembled WGS sequence"/>
</dbReference>
<dbReference type="Gene3D" id="3.40.720.10">
    <property type="entry name" value="Alkaline Phosphatase, subunit A"/>
    <property type="match status" value="1"/>
</dbReference>
<dbReference type="PROSITE" id="PS00523">
    <property type="entry name" value="SULFATASE_1"/>
    <property type="match status" value="1"/>
</dbReference>
<dbReference type="InterPro" id="IPR017850">
    <property type="entry name" value="Alkaline_phosphatase_core_sf"/>
</dbReference>
<keyword evidence="3" id="KW-0378">Hydrolase</keyword>
<comment type="caution">
    <text evidence="7">The sequence shown here is derived from an EMBL/GenBank/DDBJ whole genome shotgun (WGS) entry which is preliminary data.</text>
</comment>
<keyword evidence="4" id="KW-0106">Calcium</keyword>
<feature type="compositionally biased region" description="Pro residues" evidence="5">
    <location>
        <begin position="465"/>
        <end position="474"/>
    </location>
</feature>
<dbReference type="InterPro" id="IPR024607">
    <property type="entry name" value="Sulfatase_CS"/>
</dbReference>
<keyword evidence="8" id="KW-1185">Reference proteome</keyword>
<evidence type="ECO:0000256" key="5">
    <source>
        <dbReference type="SAM" id="MobiDB-lite"/>
    </source>
</evidence>
<evidence type="ECO:0000256" key="2">
    <source>
        <dbReference type="ARBA" id="ARBA00022723"/>
    </source>
</evidence>
<feature type="region of interest" description="Disordered" evidence="5">
    <location>
        <begin position="439"/>
        <end position="474"/>
    </location>
</feature>
<evidence type="ECO:0000256" key="1">
    <source>
        <dbReference type="ARBA" id="ARBA00008779"/>
    </source>
</evidence>
<evidence type="ECO:0000256" key="4">
    <source>
        <dbReference type="ARBA" id="ARBA00022837"/>
    </source>
</evidence>
<evidence type="ECO:0000259" key="6">
    <source>
        <dbReference type="Pfam" id="PF00884"/>
    </source>
</evidence>
<evidence type="ECO:0000256" key="3">
    <source>
        <dbReference type="ARBA" id="ARBA00022801"/>
    </source>
</evidence>
<evidence type="ECO:0000313" key="8">
    <source>
        <dbReference type="Proteomes" id="UP001589818"/>
    </source>
</evidence>